<gene>
    <name evidence="1" type="ORF">PNE09_00255</name>
</gene>
<dbReference type="Pfam" id="PF12672">
    <property type="entry name" value="DUF3793"/>
    <property type="match status" value="1"/>
</dbReference>
<dbReference type="EMBL" id="JAQLXW010000001">
    <property type="protein sequence ID" value="MDB8002489.1"/>
    <property type="molecule type" value="Genomic_DNA"/>
</dbReference>
<protein>
    <submittedName>
        <fullName evidence="1">DUF3793 family protein</fullName>
    </submittedName>
</protein>
<accession>A0AAW6CW82</accession>
<organism evidence="1 2">
    <name type="scientific">[Eubacterium] siraeum</name>
    <dbReference type="NCBI Taxonomy" id="39492"/>
    <lineage>
        <taxon>Bacteria</taxon>
        <taxon>Bacillati</taxon>
        <taxon>Bacillota</taxon>
        <taxon>Clostridia</taxon>
        <taxon>Eubacteriales</taxon>
        <taxon>Oscillospiraceae</taxon>
        <taxon>Oscillospiraceae incertae sedis</taxon>
    </lineage>
</organism>
<evidence type="ECO:0000313" key="2">
    <source>
        <dbReference type="Proteomes" id="UP001210809"/>
    </source>
</evidence>
<dbReference type="InterPro" id="IPR024523">
    <property type="entry name" value="DUF3793"/>
</dbReference>
<proteinExistence type="predicted"/>
<comment type="caution">
    <text evidence="1">The sequence shown here is derived from an EMBL/GenBank/DDBJ whole genome shotgun (WGS) entry which is preliminary data.</text>
</comment>
<reference evidence="1" key="1">
    <citation type="submission" date="2023-01" db="EMBL/GenBank/DDBJ databases">
        <title>Human gut microbiome strain richness.</title>
        <authorList>
            <person name="Chen-Liaw A."/>
        </authorList>
    </citation>
    <scope>NUCLEOTIDE SEQUENCE</scope>
    <source>
        <strain evidence="1">1001283st1_G1_1001283B150217_161031</strain>
    </source>
</reference>
<name>A0AAW6CW82_9FIRM</name>
<sequence>MNGYCFEQYLIDNCSPTLASLKTANLFNYRYSSTDELNKAVWRWNKELSGKGITVTVLRKRENTALIYVYRAKRLAKDLSRPGVERFMKCHGYENTDIERCLEVLGGKLAKSDLFPHEIGLFLGYPLGDVIGFIDNGGKNSRCTGCWKVYCNECEAMRTFARFDKCRAVYQKMWANGRSIVQLTVA</sequence>
<dbReference type="AlphaFoldDB" id="A0AAW6CW82"/>
<evidence type="ECO:0000313" key="1">
    <source>
        <dbReference type="EMBL" id="MDB8002489.1"/>
    </source>
</evidence>
<dbReference type="Proteomes" id="UP001210809">
    <property type="component" value="Unassembled WGS sequence"/>
</dbReference>